<keyword evidence="3" id="KW-1185">Reference proteome</keyword>
<reference evidence="2 3" key="1">
    <citation type="submission" date="2023-08" db="EMBL/GenBank/DDBJ databases">
        <title>The whole genome sequence of Lysobacter yananisis.</title>
        <authorList>
            <person name="Sun H."/>
        </authorList>
    </citation>
    <scope>NUCLEOTIDE SEQUENCE [LARGE SCALE GENOMIC DNA]</scope>
    <source>
        <strain evidence="2 3">SNNU513</strain>
    </source>
</reference>
<name>A0ABY9PHD9_9GAMM</name>
<proteinExistence type="predicted"/>
<dbReference type="EMBL" id="CP133568">
    <property type="protein sequence ID" value="WMT05262.1"/>
    <property type="molecule type" value="Genomic_DNA"/>
</dbReference>
<keyword evidence="1" id="KW-0732">Signal</keyword>
<evidence type="ECO:0000313" key="3">
    <source>
        <dbReference type="Proteomes" id="UP001229313"/>
    </source>
</evidence>
<sequence>MDSLNKGRLFALALALAPMAAAAQTNEPQPGTPAENQDFKVEVEPPKAGSLRAQALAALEQTETLTLYSLEPWQAPRVPTAWHKLPEAKRSGRIDALFEKDRRRWCRGYACIDANRVLGRVETSGADRLVVLQAARESLGKVPNFGYACGAVYRHALAFADQAHRYEVLLCYHCGQVKVVVDGKQDSGDGQAYEMSDLRAINAILTRAGVPLSKDADAKGEDE</sequence>
<dbReference type="Proteomes" id="UP001229313">
    <property type="component" value="Chromosome"/>
</dbReference>
<protein>
    <submittedName>
        <fullName evidence="2">Uncharacterized protein</fullName>
    </submittedName>
</protein>
<accession>A0ABY9PHD9</accession>
<evidence type="ECO:0000313" key="2">
    <source>
        <dbReference type="EMBL" id="WMT05262.1"/>
    </source>
</evidence>
<dbReference type="RefSeq" id="WP_309153378.1">
    <property type="nucleotide sequence ID" value="NZ_CP133568.1"/>
</dbReference>
<evidence type="ECO:0000256" key="1">
    <source>
        <dbReference type="SAM" id="SignalP"/>
    </source>
</evidence>
<feature type="chain" id="PRO_5046762867" evidence="1">
    <location>
        <begin position="24"/>
        <end position="223"/>
    </location>
</feature>
<organism evidence="2 3">
    <name type="scientific">Lysobacter yananisis</name>
    <dbReference type="NCBI Taxonomy" id="1003114"/>
    <lineage>
        <taxon>Bacteria</taxon>
        <taxon>Pseudomonadati</taxon>
        <taxon>Pseudomonadota</taxon>
        <taxon>Gammaproteobacteria</taxon>
        <taxon>Lysobacterales</taxon>
        <taxon>Lysobacteraceae</taxon>
        <taxon>Lysobacter</taxon>
    </lineage>
</organism>
<gene>
    <name evidence="2" type="ORF">RDV84_10575</name>
</gene>
<feature type="signal peptide" evidence="1">
    <location>
        <begin position="1"/>
        <end position="23"/>
    </location>
</feature>